<comment type="caution">
    <text evidence="8">The sequence shown here is derived from an EMBL/GenBank/DDBJ whole genome shotgun (WGS) entry which is preliminary data.</text>
</comment>
<evidence type="ECO:0000313" key="9">
    <source>
        <dbReference type="Proteomes" id="UP000825935"/>
    </source>
</evidence>
<keyword evidence="9" id="KW-1185">Reference proteome</keyword>
<evidence type="ECO:0000256" key="7">
    <source>
        <dbReference type="ARBA" id="ARBA00045681"/>
    </source>
</evidence>
<comment type="function">
    <text evidence="7">Mitochondrial ribosome (mitoribosome) assembly factor. Binds at the interface of the head and body domains of the mitochondrial small ribosomal subunit (mt-SSU), occluding the mRNA channel and preventing compaction of the head domain towards the body. Probable inactive methyltransferase: retains the characteristic folding and ability to bind S-adenosyl-L-methionine, but it probably lost its methyltransferase activity.</text>
</comment>
<name>A0A8T2T5S6_CERRI</name>
<keyword evidence="6" id="KW-0496">Mitochondrion</keyword>
<dbReference type="GO" id="GO:0008168">
    <property type="term" value="F:methyltransferase activity"/>
    <property type="evidence" value="ECO:0007669"/>
    <property type="project" value="InterPro"/>
</dbReference>
<dbReference type="EMBL" id="CM035420">
    <property type="protein sequence ID" value="KAH7404520.1"/>
    <property type="molecule type" value="Genomic_DNA"/>
</dbReference>
<keyword evidence="5" id="KW-0411">Iron-sulfur</keyword>
<comment type="subcellular location">
    <subcellularLocation>
        <location evidence="1">Mitochondrion</location>
    </subcellularLocation>
</comment>
<dbReference type="SUPFAM" id="SSF53335">
    <property type="entry name" value="S-adenosyl-L-methionine-dependent methyltransferases"/>
    <property type="match status" value="1"/>
</dbReference>
<feature type="non-terminal residue" evidence="8">
    <location>
        <position position="248"/>
    </location>
</feature>
<dbReference type="PANTHER" id="PTHR13184">
    <property type="entry name" value="37S RIBOSOMAL PROTEIN S22"/>
    <property type="match status" value="1"/>
</dbReference>
<evidence type="ECO:0000256" key="5">
    <source>
        <dbReference type="ARBA" id="ARBA00023014"/>
    </source>
</evidence>
<dbReference type="GO" id="GO:0006412">
    <property type="term" value="P:translation"/>
    <property type="evidence" value="ECO:0007669"/>
    <property type="project" value="InterPro"/>
</dbReference>
<keyword evidence="2" id="KW-0479">Metal-binding</keyword>
<dbReference type="OMA" id="IWALNEV"/>
<dbReference type="InterPro" id="IPR015324">
    <property type="entry name" value="Ribosomal_Rsm22-like"/>
</dbReference>
<dbReference type="Pfam" id="PF09243">
    <property type="entry name" value="Rsm22"/>
    <property type="match status" value="1"/>
</dbReference>
<evidence type="ECO:0000256" key="4">
    <source>
        <dbReference type="ARBA" id="ARBA00023004"/>
    </source>
</evidence>
<organism evidence="8 9">
    <name type="scientific">Ceratopteris richardii</name>
    <name type="common">Triangle waterfern</name>
    <dbReference type="NCBI Taxonomy" id="49495"/>
    <lineage>
        <taxon>Eukaryota</taxon>
        <taxon>Viridiplantae</taxon>
        <taxon>Streptophyta</taxon>
        <taxon>Embryophyta</taxon>
        <taxon>Tracheophyta</taxon>
        <taxon>Polypodiopsida</taxon>
        <taxon>Polypodiidae</taxon>
        <taxon>Polypodiales</taxon>
        <taxon>Pteridineae</taxon>
        <taxon>Pteridaceae</taxon>
        <taxon>Parkerioideae</taxon>
        <taxon>Ceratopteris</taxon>
    </lineage>
</organism>
<protein>
    <submittedName>
        <fullName evidence="8">Uncharacterized protein</fullName>
    </submittedName>
</protein>
<dbReference type="GO" id="GO:0005763">
    <property type="term" value="C:mitochondrial small ribosomal subunit"/>
    <property type="evidence" value="ECO:0007669"/>
    <property type="project" value="TreeGrafter"/>
</dbReference>
<gene>
    <name evidence="8" type="ORF">KP509_15G029500</name>
</gene>
<dbReference type="PANTHER" id="PTHR13184:SF5">
    <property type="entry name" value="METHYLTRANSFERASE-LIKE PROTEIN 17, MITOCHONDRIAL"/>
    <property type="match status" value="1"/>
</dbReference>
<keyword evidence="3" id="KW-0809">Transit peptide</keyword>
<keyword evidence="4" id="KW-0408">Iron</keyword>
<sequence length="248" mass="28140">MALVPYTAQKALSPSSMRAAARQSEGMLRTPKSLQGAIDAFLGEYSTQELKNGVSRLSESMRNTKLVLQKLDDTIQSAAEDTIDHGFSKWQKKLQYRGQIFNKYRQRDTCAYVASRMPAVYSAVYRVLSEVSRRLPDFKPEKIMDYGSGPGTAIWALNEVWPGQIEHANIVEPSEAMSFARRSIFQGFKDQLPKLKNYKSIDAFVREVRPAEREHNLVIASYSMGELHTQEERISVARQLWGLTTDLL</sequence>
<reference evidence="8" key="1">
    <citation type="submission" date="2021-08" db="EMBL/GenBank/DDBJ databases">
        <title>WGS assembly of Ceratopteris richardii.</title>
        <authorList>
            <person name="Marchant D.B."/>
            <person name="Chen G."/>
            <person name="Jenkins J."/>
            <person name="Shu S."/>
            <person name="Leebens-Mack J."/>
            <person name="Grimwood J."/>
            <person name="Schmutz J."/>
            <person name="Soltis P."/>
            <person name="Soltis D."/>
            <person name="Chen Z.-H."/>
        </authorList>
    </citation>
    <scope>NUCLEOTIDE SEQUENCE</scope>
    <source>
        <strain evidence="8">Whitten #5841</strain>
        <tissue evidence="8">Leaf</tissue>
    </source>
</reference>
<evidence type="ECO:0000256" key="3">
    <source>
        <dbReference type="ARBA" id="ARBA00022946"/>
    </source>
</evidence>
<accession>A0A8T2T5S6</accession>
<evidence type="ECO:0000256" key="6">
    <source>
        <dbReference type="ARBA" id="ARBA00023128"/>
    </source>
</evidence>
<evidence type="ECO:0000256" key="2">
    <source>
        <dbReference type="ARBA" id="ARBA00022723"/>
    </source>
</evidence>
<evidence type="ECO:0000313" key="8">
    <source>
        <dbReference type="EMBL" id="KAH7404520.1"/>
    </source>
</evidence>
<dbReference type="GO" id="GO:0003735">
    <property type="term" value="F:structural constituent of ribosome"/>
    <property type="evidence" value="ECO:0007669"/>
    <property type="project" value="TreeGrafter"/>
</dbReference>
<dbReference type="InterPro" id="IPR052571">
    <property type="entry name" value="Mt_RNA_Methyltransferase"/>
</dbReference>
<dbReference type="GO" id="GO:0046872">
    <property type="term" value="F:metal ion binding"/>
    <property type="evidence" value="ECO:0007669"/>
    <property type="project" value="UniProtKB-KW"/>
</dbReference>
<evidence type="ECO:0000256" key="1">
    <source>
        <dbReference type="ARBA" id="ARBA00004173"/>
    </source>
</evidence>
<dbReference type="InterPro" id="IPR029063">
    <property type="entry name" value="SAM-dependent_MTases_sf"/>
</dbReference>
<dbReference type="Proteomes" id="UP000825935">
    <property type="component" value="Chromosome 15"/>
</dbReference>
<dbReference type="OrthoDB" id="421327at2759"/>
<dbReference type="GO" id="GO:0051536">
    <property type="term" value="F:iron-sulfur cluster binding"/>
    <property type="evidence" value="ECO:0007669"/>
    <property type="project" value="UniProtKB-KW"/>
</dbReference>
<proteinExistence type="predicted"/>
<dbReference type="AlphaFoldDB" id="A0A8T2T5S6"/>